<dbReference type="EMBL" id="JAJISD010000009">
    <property type="protein sequence ID" value="MCC8431238.1"/>
    <property type="molecule type" value="Genomic_DNA"/>
</dbReference>
<feature type="compositionally biased region" description="Pro residues" evidence="1">
    <location>
        <begin position="361"/>
        <end position="373"/>
    </location>
</feature>
<evidence type="ECO:0000313" key="2">
    <source>
        <dbReference type="EMBL" id="MCC8431238.1"/>
    </source>
</evidence>
<evidence type="ECO:0000256" key="1">
    <source>
        <dbReference type="SAM" id="MobiDB-lite"/>
    </source>
</evidence>
<reference evidence="2 3" key="1">
    <citation type="submission" date="2021-11" db="EMBL/GenBank/DDBJ databases">
        <authorList>
            <person name="Lee D.-H."/>
            <person name="Kim S.-B."/>
        </authorList>
    </citation>
    <scope>NUCLEOTIDE SEQUENCE [LARGE SCALE GENOMIC DNA]</scope>
    <source>
        <strain evidence="2 3">KCTC 52223</strain>
    </source>
</reference>
<dbReference type="Proteomes" id="UP001198862">
    <property type="component" value="Unassembled WGS sequence"/>
</dbReference>
<organism evidence="2 3">
    <name type="scientific">Reyranella aquatilis</name>
    <dbReference type="NCBI Taxonomy" id="2035356"/>
    <lineage>
        <taxon>Bacteria</taxon>
        <taxon>Pseudomonadati</taxon>
        <taxon>Pseudomonadota</taxon>
        <taxon>Alphaproteobacteria</taxon>
        <taxon>Hyphomicrobiales</taxon>
        <taxon>Reyranellaceae</taxon>
        <taxon>Reyranella</taxon>
    </lineage>
</organism>
<feature type="region of interest" description="Disordered" evidence="1">
    <location>
        <begin position="55"/>
        <end position="131"/>
    </location>
</feature>
<proteinExistence type="predicted"/>
<accession>A0ABS8L043</accession>
<gene>
    <name evidence="2" type="ORF">LJ725_19870</name>
</gene>
<comment type="caution">
    <text evidence="2">The sequence shown here is derived from an EMBL/GenBank/DDBJ whole genome shotgun (WGS) entry which is preliminary data.</text>
</comment>
<keyword evidence="3" id="KW-1185">Reference proteome</keyword>
<feature type="region of interest" description="Disordered" evidence="1">
    <location>
        <begin position="348"/>
        <end position="416"/>
    </location>
</feature>
<protein>
    <submittedName>
        <fullName evidence="2">Uncharacterized protein</fullName>
    </submittedName>
</protein>
<feature type="compositionally biased region" description="Low complexity" evidence="1">
    <location>
        <begin position="86"/>
        <end position="107"/>
    </location>
</feature>
<sequence length="416" mass="43853">MRENVYLGDVYLFMENPCRGSNIARMPQSILLGALPERDIQLAFEQFYGSRPHYPRSAATSGSSTPSPAKTASGESKVSVSISGPGSVTATSGATPSSSTSSSSASGDKGRDSPSSDEKNPIFTPGTPRFTRLPMASLPDIKLYDYVGGTAGGLFGPLSLAFAGDKSRVVKVSAQQVEMTELPAGVFLAMVDRYKASDTYQEILRNLPRLAYNLELELRSEPNCRPRDERPQAFITFVNSVYYTRNLSFEFGEDSSFAAKLAATLPATLASTPATSPFSPPNLPASAASTNPAQVSSQGLLSSLGTMSGGPGGGFSFGIGTSGNLALNQTFARPMAFATHHSIFEPVSTSGSQVVSQPTVPDSPIPTIAPPEQPAIQRPPERLNPPSSPGTVVTPKPTPVPYPDRSNPLSVDIPKM</sequence>
<feature type="compositionally biased region" description="Low complexity" evidence="1">
    <location>
        <begin position="57"/>
        <end position="74"/>
    </location>
</feature>
<feature type="compositionally biased region" description="Basic and acidic residues" evidence="1">
    <location>
        <begin position="108"/>
        <end position="120"/>
    </location>
</feature>
<feature type="compositionally biased region" description="Polar residues" evidence="1">
    <location>
        <begin position="348"/>
        <end position="360"/>
    </location>
</feature>
<evidence type="ECO:0000313" key="3">
    <source>
        <dbReference type="Proteomes" id="UP001198862"/>
    </source>
</evidence>
<name>A0ABS8L043_9HYPH</name>